<dbReference type="InterPro" id="IPR001647">
    <property type="entry name" value="HTH_TetR"/>
</dbReference>
<gene>
    <name evidence="8" type="ORF">HNR02_005030</name>
</gene>
<dbReference type="PANTHER" id="PTHR30055:SF234">
    <property type="entry name" value="HTH-TYPE TRANSCRIPTIONAL REGULATOR BETI"/>
    <property type="match status" value="1"/>
</dbReference>
<evidence type="ECO:0000256" key="6">
    <source>
        <dbReference type="SAM" id="MobiDB-lite"/>
    </source>
</evidence>
<accession>A0A853BAH3</accession>
<dbReference type="Gene3D" id="1.10.357.10">
    <property type="entry name" value="Tetracycline Repressor, domain 2"/>
    <property type="match status" value="1"/>
</dbReference>
<dbReference type="GO" id="GO:0003700">
    <property type="term" value="F:DNA-binding transcription factor activity"/>
    <property type="evidence" value="ECO:0007669"/>
    <property type="project" value="TreeGrafter"/>
</dbReference>
<dbReference type="PANTHER" id="PTHR30055">
    <property type="entry name" value="HTH-TYPE TRANSCRIPTIONAL REGULATOR RUTR"/>
    <property type="match status" value="1"/>
</dbReference>
<keyword evidence="9" id="KW-1185">Reference proteome</keyword>
<dbReference type="Pfam" id="PF00440">
    <property type="entry name" value="TetR_N"/>
    <property type="match status" value="1"/>
</dbReference>
<keyword evidence="2" id="KW-0805">Transcription regulation</keyword>
<dbReference type="RefSeq" id="WP_179775564.1">
    <property type="nucleotide sequence ID" value="NZ_JACCFK010000001.1"/>
</dbReference>
<feature type="DNA-binding region" description="H-T-H motif" evidence="5">
    <location>
        <begin position="260"/>
        <end position="279"/>
    </location>
</feature>
<evidence type="ECO:0000256" key="1">
    <source>
        <dbReference type="ARBA" id="ARBA00022491"/>
    </source>
</evidence>
<comment type="caution">
    <text evidence="8">The sequence shown here is derived from an EMBL/GenBank/DDBJ whole genome shotgun (WGS) entry which is preliminary data.</text>
</comment>
<organism evidence="8 9">
    <name type="scientific">Amycolatopsis endophytica</name>
    <dbReference type="NCBI Taxonomy" id="860233"/>
    <lineage>
        <taxon>Bacteria</taxon>
        <taxon>Bacillati</taxon>
        <taxon>Actinomycetota</taxon>
        <taxon>Actinomycetes</taxon>
        <taxon>Pseudonocardiales</taxon>
        <taxon>Pseudonocardiaceae</taxon>
        <taxon>Amycolatopsis</taxon>
    </lineage>
</organism>
<dbReference type="Pfam" id="PF13977">
    <property type="entry name" value="TetR_C_6"/>
    <property type="match status" value="1"/>
</dbReference>
<evidence type="ECO:0000313" key="9">
    <source>
        <dbReference type="Proteomes" id="UP000549616"/>
    </source>
</evidence>
<keyword evidence="4" id="KW-0804">Transcription</keyword>
<protein>
    <submittedName>
        <fullName evidence="8">AcrR family transcriptional regulator</fullName>
    </submittedName>
</protein>
<evidence type="ECO:0000256" key="5">
    <source>
        <dbReference type="PROSITE-ProRule" id="PRU00335"/>
    </source>
</evidence>
<dbReference type="Proteomes" id="UP000549616">
    <property type="component" value="Unassembled WGS sequence"/>
</dbReference>
<evidence type="ECO:0000256" key="4">
    <source>
        <dbReference type="ARBA" id="ARBA00023163"/>
    </source>
</evidence>
<keyword evidence="3 5" id="KW-0238">DNA-binding</keyword>
<keyword evidence="1" id="KW-0678">Repressor</keyword>
<dbReference type="InterPro" id="IPR036271">
    <property type="entry name" value="Tet_transcr_reg_TetR-rel_C_sf"/>
</dbReference>
<dbReference type="InterPro" id="IPR009057">
    <property type="entry name" value="Homeodomain-like_sf"/>
</dbReference>
<dbReference type="PROSITE" id="PS50977">
    <property type="entry name" value="HTH_TETR_2"/>
    <property type="match status" value="1"/>
</dbReference>
<proteinExistence type="predicted"/>
<dbReference type="SUPFAM" id="SSF48498">
    <property type="entry name" value="Tetracyclin repressor-like, C-terminal domain"/>
    <property type="match status" value="1"/>
</dbReference>
<dbReference type="InterPro" id="IPR039538">
    <property type="entry name" value="BetI_C"/>
</dbReference>
<feature type="region of interest" description="Disordered" evidence="6">
    <location>
        <begin position="104"/>
        <end position="131"/>
    </location>
</feature>
<dbReference type="AlphaFoldDB" id="A0A853BAH3"/>
<feature type="domain" description="HTH tetR-type" evidence="7">
    <location>
        <begin position="237"/>
        <end position="297"/>
    </location>
</feature>
<sequence>MPFEPGVARRCRCAATSFEQAPHGHYHAGAGLPVSRVWVTASPHLWDLVAEVRETVNLLVLAGAGARFVKLSNAARCCVSALGPGWSCLRTRASGGKVLLAAGSPPVASRSQPVMPTARVDRARPRPGGRRCRAVAREPGEEWTTGSVQDGFPAKPGLASSGAGACSAGRVNLFMPPRRSTRTRIGCGCNRPDSCSLRVTRWEAPCLVTTSLASAGDRLGATLDAMARTLSSMSDGEFARRRILDAAHAVFAARGFRAATVDAIARRSELSRAGVLHHFANKQAILTALLDERDVELALDEDAAADSVVSLIAGVRARLRRILQDRDLILLAHALRAEAVDPEHPAHEWLVRRSRRLRAAMTTALEASSARGELRSHVDPRLLSALLLAVIEGLEMQWLEDPGEIDVEAGIALFDELLRGSIPAQL</sequence>
<name>A0A853BAH3_9PSEU</name>
<dbReference type="InterPro" id="IPR050109">
    <property type="entry name" value="HTH-type_TetR-like_transc_reg"/>
</dbReference>
<dbReference type="SUPFAM" id="SSF46689">
    <property type="entry name" value="Homeodomain-like"/>
    <property type="match status" value="1"/>
</dbReference>
<dbReference type="EMBL" id="JACCFK010000001">
    <property type="protein sequence ID" value="NYI91707.1"/>
    <property type="molecule type" value="Genomic_DNA"/>
</dbReference>
<evidence type="ECO:0000256" key="3">
    <source>
        <dbReference type="ARBA" id="ARBA00023125"/>
    </source>
</evidence>
<reference evidence="8 9" key="1">
    <citation type="submission" date="2020-07" db="EMBL/GenBank/DDBJ databases">
        <title>Sequencing the genomes of 1000 actinobacteria strains.</title>
        <authorList>
            <person name="Klenk H.-P."/>
        </authorList>
    </citation>
    <scope>NUCLEOTIDE SEQUENCE [LARGE SCALE GENOMIC DNA]</scope>
    <source>
        <strain evidence="8 9">DSM 104006</strain>
    </source>
</reference>
<evidence type="ECO:0000313" key="8">
    <source>
        <dbReference type="EMBL" id="NYI91707.1"/>
    </source>
</evidence>
<dbReference type="SUPFAM" id="SSF55781">
    <property type="entry name" value="GAF domain-like"/>
    <property type="match status" value="1"/>
</dbReference>
<evidence type="ECO:0000259" key="7">
    <source>
        <dbReference type="PROSITE" id="PS50977"/>
    </source>
</evidence>
<dbReference type="PRINTS" id="PR00455">
    <property type="entry name" value="HTHTETR"/>
</dbReference>
<dbReference type="GO" id="GO:0000976">
    <property type="term" value="F:transcription cis-regulatory region binding"/>
    <property type="evidence" value="ECO:0007669"/>
    <property type="project" value="TreeGrafter"/>
</dbReference>
<evidence type="ECO:0000256" key="2">
    <source>
        <dbReference type="ARBA" id="ARBA00023015"/>
    </source>
</evidence>